<dbReference type="PANTHER" id="PTHR11229:SF16">
    <property type="entry name" value="LARGE RIBOSOMAL SUBUNIT PROTEIN UL3C"/>
    <property type="match status" value="1"/>
</dbReference>
<dbReference type="InterPro" id="IPR019927">
    <property type="entry name" value="Ribosomal_uL3_bac/org-type"/>
</dbReference>
<keyword evidence="2 7" id="KW-0699">rRNA-binding</keyword>
<comment type="subunit">
    <text evidence="7 9">Part of the 50S ribosomal subunit. Forms a cluster with proteins L14 and L19.</text>
</comment>
<evidence type="ECO:0000256" key="3">
    <source>
        <dbReference type="ARBA" id="ARBA00022884"/>
    </source>
</evidence>
<dbReference type="Gene3D" id="3.30.160.810">
    <property type="match status" value="1"/>
</dbReference>
<evidence type="ECO:0000256" key="8">
    <source>
        <dbReference type="RuleBase" id="RU003905"/>
    </source>
</evidence>
<evidence type="ECO:0000256" key="7">
    <source>
        <dbReference type="HAMAP-Rule" id="MF_01325"/>
    </source>
</evidence>
<evidence type="ECO:0000256" key="5">
    <source>
        <dbReference type="ARBA" id="ARBA00023274"/>
    </source>
</evidence>
<dbReference type="SUPFAM" id="SSF50447">
    <property type="entry name" value="Translation proteins"/>
    <property type="match status" value="1"/>
</dbReference>
<dbReference type="GO" id="GO:0022625">
    <property type="term" value="C:cytosolic large ribosomal subunit"/>
    <property type="evidence" value="ECO:0007669"/>
    <property type="project" value="TreeGrafter"/>
</dbReference>
<evidence type="ECO:0000256" key="2">
    <source>
        <dbReference type="ARBA" id="ARBA00022730"/>
    </source>
</evidence>
<dbReference type="GO" id="GO:0006412">
    <property type="term" value="P:translation"/>
    <property type="evidence" value="ECO:0007669"/>
    <property type="project" value="UniProtKB-UniRule"/>
</dbReference>
<comment type="caution">
    <text evidence="10">The sequence shown here is derived from an EMBL/GenBank/DDBJ whole genome shotgun (WGS) entry which is preliminary data.</text>
</comment>
<evidence type="ECO:0000256" key="9">
    <source>
        <dbReference type="RuleBase" id="RU003906"/>
    </source>
</evidence>
<comment type="similarity">
    <text evidence="1 7 8">Belongs to the universal ribosomal protein uL3 family.</text>
</comment>
<proteinExistence type="inferred from homology"/>
<protein>
    <recommendedName>
        <fullName evidence="6 7">Large ribosomal subunit protein uL3</fullName>
    </recommendedName>
</protein>
<dbReference type="GO" id="GO:0019843">
    <property type="term" value="F:rRNA binding"/>
    <property type="evidence" value="ECO:0007669"/>
    <property type="project" value="UniProtKB-UniRule"/>
</dbReference>
<evidence type="ECO:0000313" key="10">
    <source>
        <dbReference type="EMBL" id="OHA52057.1"/>
    </source>
</evidence>
<dbReference type="Proteomes" id="UP000176951">
    <property type="component" value="Unassembled WGS sequence"/>
</dbReference>
<evidence type="ECO:0000313" key="11">
    <source>
        <dbReference type="Proteomes" id="UP000176951"/>
    </source>
</evidence>
<accession>A0A1G2PUR4</accession>
<name>A0A1G2PUR4_9BACT</name>
<dbReference type="NCBIfam" id="TIGR03625">
    <property type="entry name" value="L3_bact"/>
    <property type="match status" value="1"/>
</dbReference>
<dbReference type="InterPro" id="IPR000597">
    <property type="entry name" value="Ribosomal_uL3"/>
</dbReference>
<comment type="function">
    <text evidence="7 9">One of the primary rRNA binding proteins, it binds directly near the 3'-end of the 23S rRNA, where it nucleates assembly of the 50S subunit.</text>
</comment>
<dbReference type="GO" id="GO:0003735">
    <property type="term" value="F:structural constituent of ribosome"/>
    <property type="evidence" value="ECO:0007669"/>
    <property type="project" value="UniProtKB-UniRule"/>
</dbReference>
<dbReference type="Gene3D" id="2.40.30.10">
    <property type="entry name" value="Translation factors"/>
    <property type="match status" value="1"/>
</dbReference>
<dbReference type="PANTHER" id="PTHR11229">
    <property type="entry name" value="50S RIBOSOMAL PROTEIN L3"/>
    <property type="match status" value="1"/>
</dbReference>
<gene>
    <name evidence="7" type="primary">rplC</name>
    <name evidence="10" type="ORF">A3A97_00725</name>
</gene>
<dbReference type="FunFam" id="2.40.30.10:FF:000004">
    <property type="entry name" value="50S ribosomal protein L3"/>
    <property type="match status" value="1"/>
</dbReference>
<keyword evidence="3 7" id="KW-0694">RNA-binding</keyword>
<keyword evidence="5 7" id="KW-0687">Ribonucleoprotein</keyword>
<dbReference type="Pfam" id="PF00297">
    <property type="entry name" value="Ribosomal_L3"/>
    <property type="match status" value="1"/>
</dbReference>
<evidence type="ECO:0000256" key="4">
    <source>
        <dbReference type="ARBA" id="ARBA00022980"/>
    </source>
</evidence>
<evidence type="ECO:0000256" key="1">
    <source>
        <dbReference type="ARBA" id="ARBA00006540"/>
    </source>
</evidence>
<dbReference type="EMBL" id="MHSW01000014">
    <property type="protein sequence ID" value="OHA52057.1"/>
    <property type="molecule type" value="Genomic_DNA"/>
</dbReference>
<reference evidence="10 11" key="1">
    <citation type="journal article" date="2016" name="Nat. Commun.">
        <title>Thousands of microbial genomes shed light on interconnected biogeochemical processes in an aquifer system.</title>
        <authorList>
            <person name="Anantharaman K."/>
            <person name="Brown C.T."/>
            <person name="Hug L.A."/>
            <person name="Sharon I."/>
            <person name="Castelle C.J."/>
            <person name="Probst A.J."/>
            <person name="Thomas B.C."/>
            <person name="Singh A."/>
            <person name="Wilkins M.J."/>
            <person name="Karaoz U."/>
            <person name="Brodie E.L."/>
            <person name="Williams K.H."/>
            <person name="Hubbard S.S."/>
            <person name="Banfield J.F."/>
        </authorList>
    </citation>
    <scope>NUCLEOTIDE SEQUENCE [LARGE SCALE GENOMIC DNA]</scope>
</reference>
<sequence length="201" mass="21942">MKFILGEKIGMTRMFDASGNVVPVTVLRAGPVVVTQVKSVEKDGYKAVQVGYGRRKRLAKPQKGHLKGKGNLSWLKEFKMEDSNEFAPGTRIDVSGFEPGDKVNIQGISKGKGFAGVVKRHGFRGGWASHGNKHMLRAPGSIGMSWPERVPKGRKMAGRMGYDKVTVKNLEVIEVDSKNNTLALRGAVPGNRGSWIVVVKK</sequence>
<organism evidence="10 11">
    <name type="scientific">Candidatus Terrybacteria bacterium RIFCSPLOWO2_01_FULL_40_23</name>
    <dbReference type="NCBI Taxonomy" id="1802366"/>
    <lineage>
        <taxon>Bacteria</taxon>
        <taxon>Candidatus Terryibacteriota</taxon>
    </lineage>
</organism>
<dbReference type="AlphaFoldDB" id="A0A1G2PUR4"/>
<dbReference type="InterPro" id="IPR009000">
    <property type="entry name" value="Transl_B-barrel_sf"/>
</dbReference>
<dbReference type="InterPro" id="IPR019926">
    <property type="entry name" value="Ribosomal_uL3_CS"/>
</dbReference>
<evidence type="ECO:0000256" key="6">
    <source>
        <dbReference type="ARBA" id="ARBA00035243"/>
    </source>
</evidence>
<dbReference type="PROSITE" id="PS00474">
    <property type="entry name" value="RIBOSOMAL_L3"/>
    <property type="match status" value="1"/>
</dbReference>
<dbReference type="HAMAP" id="MF_01325_B">
    <property type="entry name" value="Ribosomal_uL3_B"/>
    <property type="match status" value="1"/>
</dbReference>
<keyword evidence="4 7" id="KW-0689">Ribosomal protein</keyword>